<keyword evidence="6" id="KW-1003">Cell membrane</keyword>
<dbReference type="PROSITE" id="PS50895">
    <property type="entry name" value="SURF1"/>
    <property type="match status" value="1"/>
</dbReference>
<reference evidence="8 9" key="1">
    <citation type="submission" date="2018-06" db="EMBL/GenBank/DDBJ databases">
        <title>Whole genome sequencing of a novel hydrocarbon degrading bacterial strain, PW21 isolated from oil contaminated produced water sample.</title>
        <authorList>
            <person name="Nagkirti P."/>
            <person name="Shaikh A."/>
            <person name="Gowdaman V."/>
            <person name="Engineer A.E."/>
            <person name="Dagar S."/>
            <person name="Dhakephalkar P.K."/>
        </authorList>
    </citation>
    <scope>NUCLEOTIDE SEQUENCE [LARGE SCALE GENOMIC DNA]</scope>
    <source>
        <strain evidence="8 9">PW21</strain>
    </source>
</reference>
<gene>
    <name evidence="8" type="ORF">DNL40_00545</name>
</gene>
<evidence type="ECO:0000256" key="2">
    <source>
        <dbReference type="ARBA" id="ARBA00007165"/>
    </source>
</evidence>
<comment type="similarity">
    <text evidence="2 6">Belongs to the SURF1 family.</text>
</comment>
<dbReference type="CDD" id="cd06662">
    <property type="entry name" value="SURF1"/>
    <property type="match status" value="1"/>
</dbReference>
<evidence type="ECO:0000313" key="8">
    <source>
        <dbReference type="EMBL" id="PZR55495.1"/>
    </source>
</evidence>
<evidence type="ECO:0000256" key="1">
    <source>
        <dbReference type="ARBA" id="ARBA00004370"/>
    </source>
</evidence>
<comment type="caution">
    <text evidence="8">The sequence shown here is derived from an EMBL/GenBank/DDBJ whole genome shotgun (WGS) entry which is preliminary data.</text>
</comment>
<protein>
    <recommendedName>
        <fullName evidence="6">SURF1-like protein</fullName>
    </recommendedName>
</protein>
<dbReference type="PANTHER" id="PTHR23427:SF2">
    <property type="entry name" value="SURFEIT LOCUS PROTEIN 1"/>
    <property type="match status" value="1"/>
</dbReference>
<evidence type="ECO:0000256" key="5">
    <source>
        <dbReference type="ARBA" id="ARBA00023136"/>
    </source>
</evidence>
<dbReference type="EMBL" id="QKWH01000001">
    <property type="protein sequence ID" value="PZR55495.1"/>
    <property type="molecule type" value="Genomic_DNA"/>
</dbReference>
<name>A0A2W5X4R5_9MICO</name>
<dbReference type="AlphaFoldDB" id="A0A2W5X4R5"/>
<proteinExistence type="inferred from homology"/>
<evidence type="ECO:0000313" key="9">
    <source>
        <dbReference type="Proteomes" id="UP000248783"/>
    </source>
</evidence>
<feature type="region of interest" description="Disordered" evidence="7">
    <location>
        <begin position="255"/>
        <end position="281"/>
    </location>
</feature>
<keyword evidence="9" id="KW-1185">Reference proteome</keyword>
<organism evidence="8 9">
    <name type="scientific">Xylanimonas oleitrophica</name>
    <dbReference type="NCBI Taxonomy" id="2607479"/>
    <lineage>
        <taxon>Bacteria</taxon>
        <taxon>Bacillati</taxon>
        <taxon>Actinomycetota</taxon>
        <taxon>Actinomycetes</taxon>
        <taxon>Micrococcales</taxon>
        <taxon>Promicromonosporaceae</taxon>
        <taxon>Xylanimonas</taxon>
    </lineage>
</organism>
<keyword evidence="3" id="KW-0812">Transmembrane</keyword>
<accession>A0A2W5X4R5</accession>
<dbReference type="PANTHER" id="PTHR23427">
    <property type="entry name" value="SURFEIT LOCUS PROTEIN"/>
    <property type="match status" value="1"/>
</dbReference>
<evidence type="ECO:0000256" key="7">
    <source>
        <dbReference type="SAM" id="MobiDB-lite"/>
    </source>
</evidence>
<keyword evidence="4" id="KW-1133">Transmembrane helix</keyword>
<comment type="subcellular location">
    <subcellularLocation>
        <location evidence="6">Cell membrane</location>
        <topology evidence="6">Multi-pass membrane protein</topology>
    </subcellularLocation>
    <subcellularLocation>
        <location evidence="1">Membrane</location>
    </subcellularLocation>
</comment>
<evidence type="ECO:0000256" key="3">
    <source>
        <dbReference type="ARBA" id="ARBA00022692"/>
    </source>
</evidence>
<sequence length="281" mass="28643">MLGALVVAVLAVALCVRLGIWQLDRAYERADLSEQHAAAEVGAQPVGLGTLVAPQSAMSGDVVGRSVWVSGTYEPEGQMLVEGRALDGRTGYLVLTPLRVDDDGTGGASWADLSGSPVLPVVRGWVPSASDAPGLAVPTGQVRITGWLQAGEATSGRPAPAPAPGGPPVTDAISTASLVNLWGGPIWDGYLVVTGSQPPQVAAADGGPAALPRPVVEGAGVNLQSLFYAVEWWVFGLFALALWVRLARDELAAARAGAEQPGGTAPRPRRGKDAGIAGLPG</sequence>
<evidence type="ECO:0000256" key="4">
    <source>
        <dbReference type="ARBA" id="ARBA00022989"/>
    </source>
</evidence>
<dbReference type="InterPro" id="IPR002994">
    <property type="entry name" value="Surf1/Shy1"/>
</dbReference>
<keyword evidence="5" id="KW-0472">Membrane</keyword>
<dbReference type="GO" id="GO:0005886">
    <property type="term" value="C:plasma membrane"/>
    <property type="evidence" value="ECO:0007669"/>
    <property type="project" value="UniProtKB-SubCell"/>
</dbReference>
<dbReference type="Proteomes" id="UP000248783">
    <property type="component" value="Unassembled WGS sequence"/>
</dbReference>
<dbReference type="Pfam" id="PF02104">
    <property type="entry name" value="SURF1"/>
    <property type="match status" value="1"/>
</dbReference>
<dbReference type="InterPro" id="IPR045214">
    <property type="entry name" value="Surf1/Surf4"/>
</dbReference>
<evidence type="ECO:0000256" key="6">
    <source>
        <dbReference type="RuleBase" id="RU363076"/>
    </source>
</evidence>